<protein>
    <submittedName>
        <fullName evidence="3">Uncharacterized protein</fullName>
    </submittedName>
</protein>
<feature type="transmembrane region" description="Helical" evidence="2">
    <location>
        <begin position="30"/>
        <end position="50"/>
    </location>
</feature>
<name>A0A6A8AF35_9HYPH</name>
<keyword evidence="2" id="KW-0472">Membrane</keyword>
<accession>A0A6A8AF35</accession>
<reference evidence="3 4" key="1">
    <citation type="submission" date="2019-11" db="EMBL/GenBank/DDBJ databases">
        <title>Genome analysis of Rhizobacterium cereale a novel genus and species isolated from maize roots in North Spain.</title>
        <authorList>
            <person name="Menendez E."/>
            <person name="Flores-Felix J.D."/>
            <person name="Ramirez-Bahena M.-H."/>
            <person name="Igual J.M."/>
            <person name="Garcia-Fraile P."/>
            <person name="Peix A."/>
            <person name="Velazquez E."/>
        </authorList>
    </citation>
    <scope>NUCLEOTIDE SEQUENCE [LARGE SCALE GENOMIC DNA]</scope>
    <source>
        <strain evidence="3 4">RZME27</strain>
    </source>
</reference>
<organism evidence="3 4">
    <name type="scientific">Endobacterium cereale</name>
    <dbReference type="NCBI Taxonomy" id="2663029"/>
    <lineage>
        <taxon>Bacteria</taxon>
        <taxon>Pseudomonadati</taxon>
        <taxon>Pseudomonadota</taxon>
        <taxon>Alphaproteobacteria</taxon>
        <taxon>Hyphomicrobiales</taxon>
        <taxon>Rhizobiaceae</taxon>
        <taxon>Endobacterium</taxon>
    </lineage>
</organism>
<gene>
    <name evidence="3" type="ORF">GAO09_20265</name>
</gene>
<proteinExistence type="predicted"/>
<evidence type="ECO:0000313" key="4">
    <source>
        <dbReference type="Proteomes" id="UP000435138"/>
    </source>
</evidence>
<keyword evidence="2" id="KW-1133">Transmembrane helix</keyword>
<comment type="caution">
    <text evidence="3">The sequence shown here is derived from an EMBL/GenBank/DDBJ whole genome shotgun (WGS) entry which is preliminary data.</text>
</comment>
<dbReference type="AlphaFoldDB" id="A0A6A8AF35"/>
<keyword evidence="4" id="KW-1185">Reference proteome</keyword>
<dbReference type="RefSeq" id="WP_153356603.1">
    <property type="nucleotide sequence ID" value="NZ_JAYKOO010000005.1"/>
</dbReference>
<keyword evidence="1" id="KW-0175">Coiled coil</keyword>
<dbReference type="Proteomes" id="UP000435138">
    <property type="component" value="Unassembled WGS sequence"/>
</dbReference>
<keyword evidence="2" id="KW-0812">Transmembrane</keyword>
<sequence length="333" mass="36539">MTDDEKDFELIERRLRERIESNLKGSLFKAYAVAGAAVAAVLGLTGYNLLSHIEDRANKGFDTVIADSKGKLETYVAGTRADLETLTGKLKLDLSKSDLMSDAVNTSLVKLQNQTETVKPILAKLQISLESAETNLATLSTKSAELSKVVENNRIQLRNSVGDDEREAGFPEQLKALNTRVEELANAVARLAEAGNQSTANSAVIASASRVAAHSEATSSAINNNLTRTVLFFQYNQIEKDTANDIAEKLRTSGIIVPDIDNEPMNNTRFRVVRFYNPEDEAEARRIANLSNQLITEAGLPNGDVKVEDYTFWKGPKLKPGNIELWLGEPKQS</sequence>
<evidence type="ECO:0000313" key="3">
    <source>
        <dbReference type="EMBL" id="MQY48370.1"/>
    </source>
</evidence>
<dbReference type="EMBL" id="WIXI01000047">
    <property type="protein sequence ID" value="MQY48370.1"/>
    <property type="molecule type" value="Genomic_DNA"/>
</dbReference>
<evidence type="ECO:0000256" key="1">
    <source>
        <dbReference type="SAM" id="Coils"/>
    </source>
</evidence>
<evidence type="ECO:0000256" key="2">
    <source>
        <dbReference type="SAM" id="Phobius"/>
    </source>
</evidence>
<feature type="coiled-coil region" evidence="1">
    <location>
        <begin position="122"/>
        <end position="149"/>
    </location>
</feature>